<evidence type="ECO:0000259" key="12">
    <source>
        <dbReference type="PROSITE" id="PS50885"/>
    </source>
</evidence>
<dbReference type="InterPro" id="IPR003594">
    <property type="entry name" value="HATPase_dom"/>
</dbReference>
<dbReference type="Gene3D" id="6.10.340.10">
    <property type="match status" value="1"/>
</dbReference>
<dbReference type="Gene3D" id="3.30.565.10">
    <property type="entry name" value="Histidine kinase-like ATPase, C-terminal domain"/>
    <property type="match status" value="1"/>
</dbReference>
<evidence type="ECO:0000256" key="3">
    <source>
        <dbReference type="ARBA" id="ARBA00012438"/>
    </source>
</evidence>
<keyword evidence="5" id="KW-0597">Phosphoprotein</keyword>
<dbReference type="GO" id="GO:0000155">
    <property type="term" value="F:phosphorelay sensor kinase activity"/>
    <property type="evidence" value="ECO:0007669"/>
    <property type="project" value="InterPro"/>
</dbReference>
<evidence type="ECO:0000256" key="5">
    <source>
        <dbReference type="ARBA" id="ARBA00022553"/>
    </source>
</evidence>
<dbReference type="Pfam" id="PF00512">
    <property type="entry name" value="HisKA"/>
    <property type="match status" value="1"/>
</dbReference>
<comment type="catalytic activity">
    <reaction evidence="1">
        <text>ATP + protein L-histidine = ADP + protein N-phospho-L-histidine.</text>
        <dbReference type="EC" id="2.7.13.3"/>
    </reaction>
</comment>
<reference evidence="13 14" key="1">
    <citation type="submission" date="2017-10" db="EMBL/GenBank/DDBJ databases">
        <title>Coral associated bacteria.</title>
        <authorList>
            <person name="Wang X."/>
        </authorList>
    </citation>
    <scope>NUCLEOTIDE SEQUENCE [LARGE SCALE GENOMIC DNA]</scope>
    <source>
        <strain evidence="13 14">SCSIO 43005</strain>
    </source>
</reference>
<dbReference type="InterPro" id="IPR031930">
    <property type="entry name" value="HK_sensor"/>
</dbReference>
<keyword evidence="10" id="KW-0472">Membrane</keyword>
<dbReference type="SMART" id="SM00304">
    <property type="entry name" value="HAMP"/>
    <property type="match status" value="1"/>
</dbReference>
<feature type="domain" description="Histidine kinase" evidence="11">
    <location>
        <begin position="234"/>
        <end position="451"/>
    </location>
</feature>
<dbReference type="EMBL" id="CP024621">
    <property type="protein sequence ID" value="QHD50783.1"/>
    <property type="molecule type" value="Genomic_DNA"/>
</dbReference>
<dbReference type="AlphaFoldDB" id="A0A857GNA5"/>
<dbReference type="Pfam" id="PF02518">
    <property type="entry name" value="HATPase_c"/>
    <property type="match status" value="1"/>
</dbReference>
<feature type="transmembrane region" description="Helical" evidence="10">
    <location>
        <begin position="6"/>
        <end position="27"/>
    </location>
</feature>
<dbReference type="Gene3D" id="1.10.287.130">
    <property type="match status" value="1"/>
</dbReference>
<proteinExistence type="predicted"/>
<dbReference type="InterPro" id="IPR004358">
    <property type="entry name" value="Sig_transdc_His_kin-like_C"/>
</dbReference>
<gene>
    <name evidence="13" type="ORF">CTT34_14355</name>
</gene>
<dbReference type="KEGG" id="hmd:CTT34_14355"/>
<feature type="domain" description="HAMP" evidence="12">
    <location>
        <begin position="173"/>
        <end position="226"/>
    </location>
</feature>
<dbReference type="PANTHER" id="PTHR44936:SF10">
    <property type="entry name" value="SENSOR PROTEIN RSTB"/>
    <property type="match status" value="1"/>
</dbReference>
<evidence type="ECO:0000313" key="13">
    <source>
        <dbReference type="EMBL" id="QHD50783.1"/>
    </source>
</evidence>
<keyword evidence="7" id="KW-0547">Nucleotide-binding</keyword>
<protein>
    <recommendedName>
        <fullName evidence="3">histidine kinase</fullName>
        <ecNumber evidence="3">2.7.13.3</ecNumber>
    </recommendedName>
</protein>
<dbReference type="EC" id="2.7.13.3" evidence="3"/>
<dbReference type="Pfam" id="PF16750">
    <property type="entry name" value="HK_sensor"/>
    <property type="match status" value="1"/>
</dbReference>
<dbReference type="SMART" id="SM00388">
    <property type="entry name" value="HisKA"/>
    <property type="match status" value="1"/>
</dbReference>
<accession>A0A857GNA5</accession>
<feature type="transmembrane region" description="Helical" evidence="10">
    <location>
        <begin position="151"/>
        <end position="172"/>
    </location>
</feature>
<dbReference type="Proteomes" id="UP000463949">
    <property type="component" value="Chromosome"/>
</dbReference>
<dbReference type="CDD" id="cd06225">
    <property type="entry name" value="HAMP"/>
    <property type="match status" value="1"/>
</dbReference>
<dbReference type="GO" id="GO:0005524">
    <property type="term" value="F:ATP binding"/>
    <property type="evidence" value="ECO:0007669"/>
    <property type="project" value="UniProtKB-KW"/>
</dbReference>
<dbReference type="Pfam" id="PF00672">
    <property type="entry name" value="HAMP"/>
    <property type="match status" value="1"/>
</dbReference>
<dbReference type="InterPro" id="IPR038428">
    <property type="entry name" value="HK_sensor_dom_sf"/>
</dbReference>
<dbReference type="InterPro" id="IPR003660">
    <property type="entry name" value="HAMP_dom"/>
</dbReference>
<evidence type="ECO:0000256" key="1">
    <source>
        <dbReference type="ARBA" id="ARBA00000085"/>
    </source>
</evidence>
<evidence type="ECO:0000256" key="10">
    <source>
        <dbReference type="SAM" id="Phobius"/>
    </source>
</evidence>
<dbReference type="InterPro" id="IPR036097">
    <property type="entry name" value="HisK_dim/P_sf"/>
</dbReference>
<comment type="subcellular location">
    <subcellularLocation>
        <location evidence="2">Cell membrane</location>
        <topology evidence="2">Multi-pass membrane protein</topology>
    </subcellularLocation>
</comment>
<evidence type="ECO:0000256" key="2">
    <source>
        <dbReference type="ARBA" id="ARBA00004651"/>
    </source>
</evidence>
<dbReference type="SUPFAM" id="SSF47384">
    <property type="entry name" value="Homodimeric domain of signal transducing histidine kinase"/>
    <property type="match status" value="1"/>
</dbReference>
<name>A0A857GNA5_9GAMM</name>
<dbReference type="RefSeq" id="WP_159343040.1">
    <property type="nucleotide sequence ID" value="NZ_CP024621.1"/>
</dbReference>
<dbReference type="GO" id="GO:0005886">
    <property type="term" value="C:plasma membrane"/>
    <property type="evidence" value="ECO:0007669"/>
    <property type="project" value="UniProtKB-SubCell"/>
</dbReference>
<keyword evidence="10" id="KW-1133">Transmembrane helix</keyword>
<dbReference type="CDD" id="cd00082">
    <property type="entry name" value="HisKA"/>
    <property type="match status" value="1"/>
</dbReference>
<evidence type="ECO:0000256" key="4">
    <source>
        <dbReference type="ARBA" id="ARBA00022475"/>
    </source>
</evidence>
<dbReference type="InterPro" id="IPR003661">
    <property type="entry name" value="HisK_dim/P_dom"/>
</dbReference>
<dbReference type="PROSITE" id="PS50885">
    <property type="entry name" value="HAMP"/>
    <property type="match status" value="1"/>
</dbReference>
<dbReference type="InterPro" id="IPR050980">
    <property type="entry name" value="2C_sensor_his_kinase"/>
</dbReference>
<keyword evidence="10" id="KW-0812">Transmembrane</keyword>
<keyword evidence="4" id="KW-1003">Cell membrane</keyword>
<keyword evidence="8 13" id="KW-0418">Kinase</keyword>
<evidence type="ECO:0000259" key="11">
    <source>
        <dbReference type="PROSITE" id="PS50109"/>
    </source>
</evidence>
<dbReference type="PRINTS" id="PR00344">
    <property type="entry name" value="BCTRLSENSOR"/>
</dbReference>
<dbReference type="PROSITE" id="PS50109">
    <property type="entry name" value="HIS_KIN"/>
    <property type="match status" value="1"/>
</dbReference>
<evidence type="ECO:0000256" key="7">
    <source>
        <dbReference type="ARBA" id="ARBA00022741"/>
    </source>
</evidence>
<dbReference type="InterPro" id="IPR005467">
    <property type="entry name" value="His_kinase_dom"/>
</dbReference>
<sequence>MKRRLLWKVCGIVATGGLALVISTSLLEKWAERQMSVIAPHHQRTLADWGATAEALYRAGDDAALAAWLEALQAQENTWAAVVTSSVTPVAGGTLSAQFEEGYRLGRLIEWPIHLYFPDNPIMDITFAGGHRHFLITLPQRMRPGSHLKSVIWLVNGLIPLLTLLAIGWLLYRHISGPLRYLQDATTAIAEGQPHANRNLPPRHDELGELMLRFDGMASKTQATITAQRQLLADLSHEIRAPLTRLSLAIEQMKAGATSPASLARLEQESQQMRQLVNDALTLAWLTHETPAVGNDTFDLIDLLDALLDDVRFEYPDHRWCVSLPESALLMHSNQRALGQALENLLRNACHYSSAPHEVAKPPTVTLTLSAGPHSYQLTLRDNGPGVEASQLPHVFTPFYRTAEARQSRPEGTGLGLALALRHIQAVQGGISTRNHPHGGLEHVITLPKNAAQPHVAFSSRRQL</sequence>
<dbReference type="InterPro" id="IPR036890">
    <property type="entry name" value="HATPase_C_sf"/>
</dbReference>
<evidence type="ECO:0000256" key="9">
    <source>
        <dbReference type="ARBA" id="ARBA00022840"/>
    </source>
</evidence>
<keyword evidence="6" id="KW-0808">Transferase</keyword>
<dbReference type="SUPFAM" id="SSF55874">
    <property type="entry name" value="ATPase domain of HSP90 chaperone/DNA topoisomerase II/histidine kinase"/>
    <property type="match status" value="1"/>
</dbReference>
<dbReference type="SUPFAM" id="SSF158472">
    <property type="entry name" value="HAMP domain-like"/>
    <property type="match status" value="1"/>
</dbReference>
<organism evidence="13 14">
    <name type="scientific">Vreelandella aquamarina</name>
    <dbReference type="NCBI Taxonomy" id="77097"/>
    <lineage>
        <taxon>Bacteria</taxon>
        <taxon>Pseudomonadati</taxon>
        <taxon>Pseudomonadota</taxon>
        <taxon>Gammaproteobacteria</taxon>
        <taxon>Oceanospirillales</taxon>
        <taxon>Halomonadaceae</taxon>
        <taxon>Vreelandella</taxon>
    </lineage>
</organism>
<dbReference type="OrthoDB" id="9804645at2"/>
<dbReference type="SMART" id="SM00387">
    <property type="entry name" value="HATPase_c"/>
    <property type="match status" value="1"/>
</dbReference>
<evidence type="ECO:0000256" key="8">
    <source>
        <dbReference type="ARBA" id="ARBA00022777"/>
    </source>
</evidence>
<evidence type="ECO:0000256" key="6">
    <source>
        <dbReference type="ARBA" id="ARBA00022679"/>
    </source>
</evidence>
<evidence type="ECO:0000313" key="14">
    <source>
        <dbReference type="Proteomes" id="UP000463949"/>
    </source>
</evidence>
<keyword evidence="9" id="KW-0067">ATP-binding</keyword>
<dbReference type="Gene3D" id="3.30.450.170">
    <property type="entry name" value="Two-component histidine kinase, sensor domain"/>
    <property type="match status" value="1"/>
</dbReference>
<dbReference type="PANTHER" id="PTHR44936">
    <property type="entry name" value="SENSOR PROTEIN CREC"/>
    <property type="match status" value="1"/>
</dbReference>